<reference evidence="1 2" key="1">
    <citation type="submission" date="2014-07" db="EMBL/GenBank/DDBJ databases">
        <title>Genome of Chryseobacterium formosense LMG 24722.</title>
        <authorList>
            <person name="Pipes S.E."/>
            <person name="Stropko S.J."/>
            <person name="Newman J.D."/>
        </authorList>
    </citation>
    <scope>NUCLEOTIDE SEQUENCE [LARGE SCALE GENOMIC DNA]</scope>
    <source>
        <strain evidence="1 2">LMG 24722</strain>
    </source>
</reference>
<evidence type="ECO:0000313" key="1">
    <source>
        <dbReference type="EMBL" id="KFE98182.1"/>
    </source>
</evidence>
<protein>
    <submittedName>
        <fullName evidence="1">Gliding motility protein</fullName>
    </submittedName>
</protein>
<gene>
    <name evidence="1" type="ORF">IX39_17485</name>
</gene>
<comment type="caution">
    <text evidence="1">The sequence shown here is derived from an EMBL/GenBank/DDBJ whole genome shotgun (WGS) entry which is preliminary data.</text>
</comment>
<dbReference type="NCBIfam" id="NF038133">
    <property type="entry name" value="choice_anch_L"/>
    <property type="match status" value="1"/>
</dbReference>
<dbReference type="InterPro" id="IPR013783">
    <property type="entry name" value="Ig-like_fold"/>
</dbReference>
<evidence type="ECO:0000313" key="2">
    <source>
        <dbReference type="Proteomes" id="UP000028713"/>
    </source>
</evidence>
<sequence length="782" mass="84638">MNRQILLFSLFLLTLFNFSYSQTKRPILKKSIPINAKAGDYIDVNVPPYPESNYTPTQLVTDVLVGTSGSCGTPNISNVTITPNQPVSDTDRFWGYFNKSTSGFPFNEGIVLTTGYARQAGNDAIGDVLLGSTGTMSDPDLVAAIGTTQQLFDAVTLEFDFVPTSTQMKFNYIFASEEYTGGFPCSNYDDAFALLLKPNIAGSTYTNLAVLPGGAGPVSATNIVPQDPLFSCGPINAQYFGSLPPNQVNYYGRTIPLTAEATVIPGQSYHIKMVIADARDGSYDSAVFLEAGSFDIGVNLQDPSGAVLPAEINVCDNEPQVITASTSGPNLVYQWYFNGVAIPNATTNTITAIQPGDYKIEVSIPGNPCPGSASIKINGGTTPEAHNGTYLLCATPDVNTFNLNATKPAISNDALTATFHFYENQADALAQNGSFISNIYDYNGTDGQILYVVVSNGGFCSELVELTLLKEQTPVADLTASQFRICAGESVTLTASGGVTYEWPNFGGNGNTQTVTLYQSTDFEVYAVGTKGCKSLQPAKVRIEVIPAITSPLLDVEMCIGDSIVLDAGAGTNYTYLWNTGAETQTIVADELGIYSVVIDNGVCQDEFKVKVQAAALPYFVNMSYDDNKTLTVTAHNPTINNIPQTLEYSIDGVVWQESNVFSGLLDNTNYTLHVRIKGTSCSNSIEFFTLKINNVITPNNDGVNDVLDLTSLGSFKNFTGSIYDRYGVEVFKFTKENPVWNGTVGGKRLPTATYWYKFNFEYNKSKTQMSRSGWIMLKNRE</sequence>
<accession>A0A085Z169</accession>
<organism evidence="1 2">
    <name type="scientific">Chryseobacterium formosense</name>
    <dbReference type="NCBI Taxonomy" id="236814"/>
    <lineage>
        <taxon>Bacteria</taxon>
        <taxon>Pseudomonadati</taxon>
        <taxon>Bacteroidota</taxon>
        <taxon>Flavobacteriia</taxon>
        <taxon>Flavobacteriales</taxon>
        <taxon>Weeksellaceae</taxon>
        <taxon>Chryseobacterium group</taxon>
        <taxon>Chryseobacterium</taxon>
    </lineage>
</organism>
<dbReference type="InterPro" id="IPR026341">
    <property type="entry name" value="T9SS_type_B"/>
</dbReference>
<dbReference type="EMBL" id="JPRP01000003">
    <property type="protein sequence ID" value="KFE98182.1"/>
    <property type="molecule type" value="Genomic_DNA"/>
</dbReference>
<dbReference type="InterPro" id="IPR049804">
    <property type="entry name" value="Choice_anch_L"/>
</dbReference>
<keyword evidence="2" id="KW-1185">Reference proteome</keyword>
<dbReference type="Pfam" id="PF13585">
    <property type="entry name" value="CHU_C"/>
    <property type="match status" value="1"/>
</dbReference>
<dbReference type="Proteomes" id="UP000028713">
    <property type="component" value="Unassembled WGS sequence"/>
</dbReference>
<dbReference type="STRING" id="236814.IX39_17485"/>
<name>A0A085Z169_9FLAO</name>
<dbReference type="NCBIfam" id="TIGR04131">
    <property type="entry name" value="Bac_Flav_CTERM"/>
    <property type="match status" value="1"/>
</dbReference>
<dbReference type="Gene3D" id="2.60.40.10">
    <property type="entry name" value="Immunoglobulins"/>
    <property type="match status" value="1"/>
</dbReference>
<dbReference type="RefSeq" id="WP_034678877.1">
    <property type="nucleotide sequence ID" value="NZ_FPAP01000003.1"/>
</dbReference>
<dbReference type="OrthoDB" id="9765926at2"/>
<dbReference type="AlphaFoldDB" id="A0A085Z169"/>
<dbReference type="eggNOG" id="COG3291">
    <property type="taxonomic scope" value="Bacteria"/>
</dbReference>
<proteinExistence type="predicted"/>